<accession>A0A8T1V339</accession>
<gene>
    <name evidence="1" type="ORF">PHYPSEUDO_001650</name>
</gene>
<dbReference type="Proteomes" id="UP000694044">
    <property type="component" value="Unassembled WGS sequence"/>
</dbReference>
<dbReference type="AlphaFoldDB" id="A0A8T1V339"/>
<comment type="caution">
    <text evidence="1">The sequence shown here is derived from an EMBL/GenBank/DDBJ whole genome shotgun (WGS) entry which is preliminary data.</text>
</comment>
<evidence type="ECO:0000313" key="2">
    <source>
        <dbReference type="Proteomes" id="UP000694044"/>
    </source>
</evidence>
<protein>
    <submittedName>
        <fullName evidence="1">Uncharacterized protein</fullName>
    </submittedName>
</protein>
<dbReference type="OrthoDB" id="88450at2759"/>
<organism evidence="1 2">
    <name type="scientific">Phytophthora pseudosyringae</name>
    <dbReference type="NCBI Taxonomy" id="221518"/>
    <lineage>
        <taxon>Eukaryota</taxon>
        <taxon>Sar</taxon>
        <taxon>Stramenopiles</taxon>
        <taxon>Oomycota</taxon>
        <taxon>Peronosporomycetes</taxon>
        <taxon>Peronosporales</taxon>
        <taxon>Peronosporaceae</taxon>
        <taxon>Phytophthora</taxon>
    </lineage>
</organism>
<proteinExistence type="predicted"/>
<reference evidence="1" key="1">
    <citation type="submission" date="2021-02" db="EMBL/GenBank/DDBJ databases">
        <authorList>
            <person name="Palmer J.M."/>
        </authorList>
    </citation>
    <scope>NUCLEOTIDE SEQUENCE</scope>
    <source>
        <strain evidence="1">SCRP734</strain>
    </source>
</reference>
<dbReference type="EMBL" id="JAGDFM010001247">
    <property type="protein sequence ID" value="KAG7375361.1"/>
    <property type="molecule type" value="Genomic_DNA"/>
</dbReference>
<sequence length="168" mass="19359">MQNSHLRVAWWLHARFPKWDPSVDTLQINSPNQFDILLFLDEHFPNIYDTQDSDQPILALTTEPNDGHALTWMREKHNIMIDVHDTPMTFPTGVTPDTGACGLVMTNCYMAFIPVFAIISLQRTCYLYRLSPVRATDVLQYLITDRVVDVEALMAVLKVYAEQFTKIQ</sequence>
<keyword evidence="2" id="KW-1185">Reference proteome</keyword>
<name>A0A8T1V339_9STRA</name>
<evidence type="ECO:0000313" key="1">
    <source>
        <dbReference type="EMBL" id="KAG7375361.1"/>
    </source>
</evidence>